<keyword evidence="4 12" id="KW-0349">Heme</keyword>
<evidence type="ECO:0000256" key="1">
    <source>
        <dbReference type="ARBA" id="ARBA00001971"/>
    </source>
</evidence>
<dbReference type="SUPFAM" id="SSF48264">
    <property type="entry name" value="Cytochrome P450"/>
    <property type="match status" value="1"/>
</dbReference>
<evidence type="ECO:0000256" key="5">
    <source>
        <dbReference type="ARBA" id="ARBA00022692"/>
    </source>
</evidence>
<comment type="similarity">
    <text evidence="3 13">Belongs to the cytochrome P450 family.</text>
</comment>
<keyword evidence="11 14" id="KW-0472">Membrane</keyword>
<name>A0ABC8JKM0_ERUVS</name>
<keyword evidence="9 12" id="KW-0408">Iron</keyword>
<evidence type="ECO:0000313" key="15">
    <source>
        <dbReference type="EMBL" id="CAH8331715.1"/>
    </source>
</evidence>
<dbReference type="InterPro" id="IPR001128">
    <property type="entry name" value="Cyt_P450"/>
</dbReference>
<dbReference type="GO" id="GO:0016020">
    <property type="term" value="C:membrane"/>
    <property type="evidence" value="ECO:0007669"/>
    <property type="project" value="UniProtKB-SubCell"/>
</dbReference>
<dbReference type="GO" id="GO:0046872">
    <property type="term" value="F:metal ion binding"/>
    <property type="evidence" value="ECO:0007669"/>
    <property type="project" value="UniProtKB-KW"/>
</dbReference>
<dbReference type="InterPro" id="IPR051103">
    <property type="entry name" value="Plant_metabolite_P450s"/>
</dbReference>
<gene>
    <name evidence="15" type="ORF">ERUC_LOCUS12448</name>
</gene>
<dbReference type="PANTHER" id="PTHR24298:SF827">
    <property type="entry name" value="CYTOCHROME P450, FAMILY 705, SUBFAMILY A, POLYPEPTIDE 8-RELATED"/>
    <property type="match status" value="1"/>
</dbReference>
<dbReference type="Gene3D" id="1.10.630.10">
    <property type="entry name" value="Cytochrome P450"/>
    <property type="match status" value="1"/>
</dbReference>
<dbReference type="InterPro" id="IPR036396">
    <property type="entry name" value="Cyt_P450_sf"/>
</dbReference>
<evidence type="ECO:0000313" key="16">
    <source>
        <dbReference type="Proteomes" id="UP001642260"/>
    </source>
</evidence>
<evidence type="ECO:0000256" key="13">
    <source>
        <dbReference type="RuleBase" id="RU000461"/>
    </source>
</evidence>
<evidence type="ECO:0000256" key="14">
    <source>
        <dbReference type="SAM" id="Phobius"/>
    </source>
</evidence>
<keyword evidence="6 12" id="KW-0479">Metal-binding</keyword>
<evidence type="ECO:0000256" key="2">
    <source>
        <dbReference type="ARBA" id="ARBA00004167"/>
    </source>
</evidence>
<protein>
    <recommendedName>
        <fullName evidence="17">Cytochrome P450</fullName>
    </recommendedName>
</protein>
<comment type="caution">
    <text evidence="15">The sequence shown here is derived from an EMBL/GenBank/DDBJ whole genome shotgun (WGS) entry which is preliminary data.</text>
</comment>
<evidence type="ECO:0000256" key="6">
    <source>
        <dbReference type="ARBA" id="ARBA00022723"/>
    </source>
</evidence>
<feature type="transmembrane region" description="Helical" evidence="14">
    <location>
        <begin position="12"/>
        <end position="31"/>
    </location>
</feature>
<dbReference type="EMBL" id="CAKOAT010117376">
    <property type="protein sequence ID" value="CAH8331715.1"/>
    <property type="molecule type" value="Genomic_DNA"/>
</dbReference>
<dbReference type="InterPro" id="IPR017972">
    <property type="entry name" value="Cyt_P450_CS"/>
</dbReference>
<accession>A0ABC8JKM0</accession>
<evidence type="ECO:0000256" key="12">
    <source>
        <dbReference type="PIRSR" id="PIRSR602401-1"/>
    </source>
</evidence>
<dbReference type="FunFam" id="1.10.630.10:FF:000019">
    <property type="entry name" value="Cytochrome P450 family protein"/>
    <property type="match status" value="1"/>
</dbReference>
<dbReference type="GO" id="GO:0004497">
    <property type="term" value="F:monooxygenase activity"/>
    <property type="evidence" value="ECO:0007669"/>
    <property type="project" value="UniProtKB-KW"/>
</dbReference>
<evidence type="ECO:0000256" key="10">
    <source>
        <dbReference type="ARBA" id="ARBA00023033"/>
    </source>
</evidence>
<dbReference type="PROSITE" id="PS00086">
    <property type="entry name" value="CYTOCHROME_P450"/>
    <property type="match status" value="1"/>
</dbReference>
<keyword evidence="5 14" id="KW-0812">Transmembrane</keyword>
<feature type="binding site" description="axial binding residue" evidence="12">
    <location>
        <position position="447"/>
    </location>
    <ligand>
        <name>heme</name>
        <dbReference type="ChEBI" id="CHEBI:30413"/>
    </ligand>
    <ligandPart>
        <name>Fe</name>
        <dbReference type="ChEBI" id="CHEBI:18248"/>
    </ligandPart>
</feature>
<evidence type="ECO:0000256" key="11">
    <source>
        <dbReference type="ARBA" id="ARBA00023136"/>
    </source>
</evidence>
<dbReference type="PANTHER" id="PTHR24298">
    <property type="entry name" value="FLAVONOID 3'-MONOOXYGENASE-RELATED"/>
    <property type="match status" value="1"/>
</dbReference>
<dbReference type="PRINTS" id="PR00463">
    <property type="entry name" value="EP450I"/>
</dbReference>
<evidence type="ECO:0008006" key="17">
    <source>
        <dbReference type="Google" id="ProtNLM"/>
    </source>
</evidence>
<sequence>MAAKTIVDLQNSSIFILLCLFSCLCYSFFFFKKRNSQGCDLPPSPPSLPIIAHLHLLLSPLLHKSLQKLSSKYGPLLYLRVFNVPIILVSSASIAYEIFKTQDENVSTRYLPTNEGSLFFGSSGFAIAPYGDYWKFVKKIFTTNLLGPQALERSRGIRAAEVNRFYLNLVDKATKNESVEIAEEAMKLITNSMCKMLIGKSFSEDEEKVRGLLDETDVMSKKFFLAAILREPLAKFGISLFEKDLASISHSYDEVLEKSLLECEEHNQSSELLAALLEACQGKTGEYKITRNHIKSLFVDFFIAGTSNSTNTIKWTMAEIFENPKILERLREEIDSVIKKTRLIQETDLPNLPYLQAVVKESLRLHPSSTLLLRNFQEGCKVRGFDVLEKTALVVNGYAVMRDPDVWEYPNEFKPERFLPSSRSFQEDETKEEVLKYLPFGSGRRGCPGSNLAYLSVGTAVGVMVQCFDWKIEGDKVNMEEVPRTMTSTMAHPLKCTPRLRNVKPLISIV</sequence>
<dbReference type="Proteomes" id="UP001642260">
    <property type="component" value="Unassembled WGS sequence"/>
</dbReference>
<dbReference type="CDD" id="cd20655">
    <property type="entry name" value="CYP93"/>
    <property type="match status" value="1"/>
</dbReference>
<dbReference type="AlphaFoldDB" id="A0ABC8JKM0"/>
<evidence type="ECO:0000256" key="7">
    <source>
        <dbReference type="ARBA" id="ARBA00022989"/>
    </source>
</evidence>
<dbReference type="InterPro" id="IPR002401">
    <property type="entry name" value="Cyt_P450_E_grp-I"/>
</dbReference>
<reference evidence="15 16" key="1">
    <citation type="submission" date="2022-03" db="EMBL/GenBank/DDBJ databases">
        <authorList>
            <person name="Macdonald S."/>
            <person name="Ahmed S."/>
            <person name="Newling K."/>
        </authorList>
    </citation>
    <scope>NUCLEOTIDE SEQUENCE [LARGE SCALE GENOMIC DNA]</scope>
</reference>
<keyword evidence="10 13" id="KW-0503">Monooxygenase</keyword>
<evidence type="ECO:0000256" key="4">
    <source>
        <dbReference type="ARBA" id="ARBA00022617"/>
    </source>
</evidence>
<comment type="cofactor">
    <cofactor evidence="1 12">
        <name>heme</name>
        <dbReference type="ChEBI" id="CHEBI:30413"/>
    </cofactor>
</comment>
<comment type="subcellular location">
    <subcellularLocation>
        <location evidence="2">Membrane</location>
        <topology evidence="2">Single-pass membrane protein</topology>
    </subcellularLocation>
</comment>
<dbReference type="Pfam" id="PF00067">
    <property type="entry name" value="p450"/>
    <property type="match status" value="1"/>
</dbReference>
<evidence type="ECO:0000256" key="9">
    <source>
        <dbReference type="ARBA" id="ARBA00023004"/>
    </source>
</evidence>
<keyword evidence="16" id="KW-1185">Reference proteome</keyword>
<dbReference type="PRINTS" id="PR00385">
    <property type="entry name" value="P450"/>
</dbReference>
<organism evidence="15 16">
    <name type="scientific">Eruca vesicaria subsp. sativa</name>
    <name type="common">Garden rocket</name>
    <name type="synonym">Eruca sativa</name>
    <dbReference type="NCBI Taxonomy" id="29727"/>
    <lineage>
        <taxon>Eukaryota</taxon>
        <taxon>Viridiplantae</taxon>
        <taxon>Streptophyta</taxon>
        <taxon>Embryophyta</taxon>
        <taxon>Tracheophyta</taxon>
        <taxon>Spermatophyta</taxon>
        <taxon>Magnoliopsida</taxon>
        <taxon>eudicotyledons</taxon>
        <taxon>Gunneridae</taxon>
        <taxon>Pentapetalae</taxon>
        <taxon>rosids</taxon>
        <taxon>malvids</taxon>
        <taxon>Brassicales</taxon>
        <taxon>Brassicaceae</taxon>
        <taxon>Brassiceae</taxon>
        <taxon>Eruca</taxon>
    </lineage>
</organism>
<keyword evidence="8 13" id="KW-0560">Oxidoreductase</keyword>
<keyword evidence="7 14" id="KW-1133">Transmembrane helix</keyword>
<evidence type="ECO:0000256" key="3">
    <source>
        <dbReference type="ARBA" id="ARBA00010617"/>
    </source>
</evidence>
<evidence type="ECO:0000256" key="8">
    <source>
        <dbReference type="ARBA" id="ARBA00023002"/>
    </source>
</evidence>
<proteinExistence type="inferred from homology"/>